<comment type="similarity">
    <text evidence="1">Belongs to the type-I restriction system S methylase family.</text>
</comment>
<dbReference type="RefSeq" id="WP_343334434.1">
    <property type="nucleotide sequence ID" value="NZ_JAPOHD010000031.1"/>
</dbReference>
<keyword evidence="5" id="KW-0255">Endonuclease</keyword>
<dbReference type="EMBL" id="JAPOHD010000031">
    <property type="protein sequence ID" value="MCY1722105.1"/>
    <property type="molecule type" value="Genomic_DNA"/>
</dbReference>
<dbReference type="SUPFAM" id="SSF116734">
    <property type="entry name" value="DNA methylase specificity domain"/>
    <property type="match status" value="2"/>
</dbReference>
<evidence type="ECO:0000256" key="2">
    <source>
        <dbReference type="ARBA" id="ARBA00022747"/>
    </source>
</evidence>
<protein>
    <submittedName>
        <fullName evidence="5">Restriction endonuclease subunit S</fullName>
    </submittedName>
</protein>
<dbReference type="InterPro" id="IPR000055">
    <property type="entry name" value="Restrct_endonuc_typeI_TRD"/>
</dbReference>
<dbReference type="Gene3D" id="1.10.287.1120">
    <property type="entry name" value="Bipartite methylase S protein"/>
    <property type="match status" value="1"/>
</dbReference>
<proteinExistence type="inferred from homology"/>
<feature type="domain" description="Type I restriction modification DNA specificity" evidence="4">
    <location>
        <begin position="230"/>
        <end position="389"/>
    </location>
</feature>
<evidence type="ECO:0000313" key="6">
    <source>
        <dbReference type="Proteomes" id="UP001145087"/>
    </source>
</evidence>
<dbReference type="PANTHER" id="PTHR30408">
    <property type="entry name" value="TYPE-1 RESTRICTION ENZYME ECOKI SPECIFICITY PROTEIN"/>
    <property type="match status" value="1"/>
</dbReference>
<keyword evidence="5" id="KW-0540">Nuclease</keyword>
<name>A0A9X3FFD5_9BACT</name>
<sequence length="407" mass="46691">MVEEKKIAEGFQQTDAGIIPNDWVVKPLHEIAHFENGKAHEQFIDEHGDYIVVNSKFISTEGRVKKFSKRNIFPLKKGDITIVMSDIPKGKALAKCYLIEADDRYTLNQRIGGITANEDTDNKYLFYKLNRNKYYLAFDSGTGQTNIKRQEILDCPVALPSTKDEQENISSAIFDCNSLILELEKLLIKKRNIKKGAVQELLTPKPDWIEKELGKSAILKARIGWQGLTTAEYKDTGDYYLITGTEFHNGYIDWDNCHFVEYERYKQDKNIQVKEHDVLVTKDGTIGKVALIKNVPKPATLNSGVFVIRPIEDSFNPEFFYFILLSDVFLRFLSQLSAGSTINHLYQKDFVTFKFKVPKTIDEQESIAKILFDMDSEIEHLEKKLTKVKALKNGIMQDLLTGKKRLK</sequence>
<keyword evidence="3" id="KW-0238">DNA-binding</keyword>
<dbReference type="InterPro" id="IPR044946">
    <property type="entry name" value="Restrct_endonuc_typeI_TRD_sf"/>
</dbReference>
<gene>
    <name evidence="5" type="ORF">OU798_17260</name>
</gene>
<dbReference type="GO" id="GO:0004519">
    <property type="term" value="F:endonuclease activity"/>
    <property type="evidence" value="ECO:0007669"/>
    <property type="project" value="UniProtKB-KW"/>
</dbReference>
<evidence type="ECO:0000259" key="4">
    <source>
        <dbReference type="Pfam" id="PF01420"/>
    </source>
</evidence>
<dbReference type="Pfam" id="PF01420">
    <property type="entry name" value="Methylase_S"/>
    <property type="match status" value="2"/>
</dbReference>
<keyword evidence="5" id="KW-0378">Hydrolase</keyword>
<keyword evidence="2" id="KW-0680">Restriction system</keyword>
<dbReference type="AlphaFoldDB" id="A0A9X3FFD5"/>
<reference evidence="5" key="1">
    <citation type="submission" date="2022-11" db="EMBL/GenBank/DDBJ databases">
        <title>Marilongibacter aestuarii gen. nov., sp. nov., isolated from tidal flat sediment.</title>
        <authorList>
            <person name="Jiayan W."/>
        </authorList>
    </citation>
    <scope>NUCLEOTIDE SEQUENCE</scope>
    <source>
        <strain evidence="5">Z1-6</strain>
    </source>
</reference>
<accession>A0A9X3FFD5</accession>
<dbReference type="InterPro" id="IPR052021">
    <property type="entry name" value="Type-I_RS_S_subunit"/>
</dbReference>
<evidence type="ECO:0000313" key="5">
    <source>
        <dbReference type="EMBL" id="MCY1722105.1"/>
    </source>
</evidence>
<evidence type="ECO:0000256" key="1">
    <source>
        <dbReference type="ARBA" id="ARBA00010923"/>
    </source>
</evidence>
<dbReference type="Proteomes" id="UP001145087">
    <property type="component" value="Unassembled WGS sequence"/>
</dbReference>
<keyword evidence="6" id="KW-1185">Reference proteome</keyword>
<evidence type="ECO:0000256" key="3">
    <source>
        <dbReference type="ARBA" id="ARBA00023125"/>
    </source>
</evidence>
<dbReference type="PANTHER" id="PTHR30408:SF12">
    <property type="entry name" value="TYPE I RESTRICTION ENZYME MJAVIII SPECIFICITY SUBUNIT"/>
    <property type="match status" value="1"/>
</dbReference>
<comment type="caution">
    <text evidence="5">The sequence shown here is derived from an EMBL/GenBank/DDBJ whole genome shotgun (WGS) entry which is preliminary data.</text>
</comment>
<dbReference type="GO" id="GO:0009307">
    <property type="term" value="P:DNA restriction-modification system"/>
    <property type="evidence" value="ECO:0007669"/>
    <property type="project" value="UniProtKB-KW"/>
</dbReference>
<feature type="domain" description="Type I restriction modification DNA specificity" evidence="4">
    <location>
        <begin position="20"/>
        <end position="185"/>
    </location>
</feature>
<dbReference type="GO" id="GO:0003677">
    <property type="term" value="F:DNA binding"/>
    <property type="evidence" value="ECO:0007669"/>
    <property type="project" value="UniProtKB-KW"/>
</dbReference>
<dbReference type="Gene3D" id="3.90.220.20">
    <property type="entry name" value="DNA methylase specificity domains"/>
    <property type="match status" value="2"/>
</dbReference>
<organism evidence="5 6">
    <name type="scientific">Draconibacterium aestuarii</name>
    <dbReference type="NCBI Taxonomy" id="2998507"/>
    <lineage>
        <taxon>Bacteria</taxon>
        <taxon>Pseudomonadati</taxon>
        <taxon>Bacteroidota</taxon>
        <taxon>Bacteroidia</taxon>
        <taxon>Marinilabiliales</taxon>
        <taxon>Prolixibacteraceae</taxon>
        <taxon>Draconibacterium</taxon>
    </lineage>
</organism>